<accession>F9WE32</accession>
<dbReference type="PROSITE" id="PS50157">
    <property type="entry name" value="ZINC_FINGER_C2H2_2"/>
    <property type="match status" value="1"/>
</dbReference>
<keyword evidence="1" id="KW-0863">Zinc-finger</keyword>
<dbReference type="Gene3D" id="3.30.160.60">
    <property type="entry name" value="Classic Zinc Finger"/>
    <property type="match status" value="2"/>
</dbReference>
<dbReference type="VEuPathDB" id="TriTrypDB:TcIL3000_0_06350"/>
<proteinExistence type="predicted"/>
<name>F9WE32_TRYCI</name>
<reference evidence="4 5" key="2">
    <citation type="journal article" date="2012" name="Proc. Natl. Acad. Sci. U.S.A.">
        <title>Antigenic diversity is generated by distinct evolutionary mechanisms in African trypanosome species.</title>
        <authorList>
            <person name="Jackson A.P."/>
            <person name="Berry A."/>
            <person name="Aslett M."/>
            <person name="Allison H.C."/>
            <person name="Burton P."/>
            <person name="Vavrova-Anderson J."/>
            <person name="Brown R."/>
            <person name="Browne H."/>
            <person name="Corton N."/>
            <person name="Hauser H."/>
            <person name="Gamble J."/>
            <person name="Gilderthorp R."/>
            <person name="Marcello L."/>
            <person name="McQuillan J."/>
            <person name="Otto T.D."/>
            <person name="Quail M.A."/>
            <person name="Sanders M.J."/>
            <person name="van Tonder A."/>
            <person name="Ginger M.L."/>
            <person name="Field M.C."/>
            <person name="Barry J.D."/>
            <person name="Hertz-Fowler C."/>
            <person name="Berriman M."/>
        </authorList>
    </citation>
    <scope>NUCLEOTIDE SEQUENCE [LARGE SCALE GENOMIC DNA]</scope>
    <source>
        <strain evidence="4 5">IL3000</strain>
    </source>
</reference>
<feature type="compositionally biased region" description="Gly residues" evidence="2">
    <location>
        <begin position="132"/>
        <end position="145"/>
    </location>
</feature>
<evidence type="ECO:0000313" key="4">
    <source>
        <dbReference type="EMBL" id="CCD15538.1"/>
    </source>
</evidence>
<comment type="caution">
    <text evidence="4">The sequence shown here is derived from an EMBL/GenBank/DDBJ whole genome shotgun (WGS) entry which is preliminary data.</text>
</comment>
<evidence type="ECO:0000313" key="5">
    <source>
        <dbReference type="Proteomes" id="UP000000702"/>
    </source>
</evidence>
<evidence type="ECO:0000256" key="1">
    <source>
        <dbReference type="PROSITE-ProRule" id="PRU00042"/>
    </source>
</evidence>
<evidence type="ECO:0000256" key="2">
    <source>
        <dbReference type="SAM" id="MobiDB-lite"/>
    </source>
</evidence>
<dbReference type="PROSITE" id="PS00028">
    <property type="entry name" value="ZINC_FINGER_C2H2_1"/>
    <property type="match status" value="1"/>
</dbReference>
<feature type="region of interest" description="Disordered" evidence="2">
    <location>
        <begin position="1"/>
        <end position="43"/>
    </location>
</feature>
<keyword evidence="5" id="KW-1185">Reference proteome</keyword>
<dbReference type="GO" id="GO:0008270">
    <property type="term" value="F:zinc ion binding"/>
    <property type="evidence" value="ECO:0007669"/>
    <property type="project" value="UniProtKB-KW"/>
</dbReference>
<keyword evidence="1" id="KW-0862">Zinc</keyword>
<dbReference type="InterPro" id="IPR013087">
    <property type="entry name" value="Znf_C2H2_type"/>
</dbReference>
<sequence length="252" mass="28563">MRAAAKAHDTEAPGKATKERRNHGDAHASPDSDGEPVQEEQKFVCQKCDRVLKSRTWLTRHKCTPSSNPNSENSTVAEQSDTAACTTCSKQYHYKWLLRQIMEKHTGHDESLRPQPRAKPKRKTMRSEAPAQGGGGWTVESVGGGDGERERPRKRPRMGRHKEGEEERDYVCGRCDSAYRQWYSLVWHTPTHHGHAATVKGKMKDGTVAVTPLLQRSIQCPYRPVKCDLKQHLTMHLQAKHGQRKKEAEHTC</sequence>
<dbReference type="EMBL" id="CAEQ01001944">
    <property type="protein sequence ID" value="CCD15538.1"/>
    <property type="molecule type" value="Genomic_DNA"/>
</dbReference>
<evidence type="ECO:0000259" key="3">
    <source>
        <dbReference type="PROSITE" id="PS50157"/>
    </source>
</evidence>
<feature type="compositionally biased region" description="Basic and acidic residues" evidence="2">
    <location>
        <begin position="1"/>
        <end position="30"/>
    </location>
</feature>
<feature type="domain" description="C2H2-type" evidence="3">
    <location>
        <begin position="170"/>
        <end position="197"/>
    </location>
</feature>
<dbReference type="InterPro" id="IPR036236">
    <property type="entry name" value="Znf_C2H2_sf"/>
</dbReference>
<gene>
    <name evidence="4" type="ORF">TCIL3000_0_06350</name>
</gene>
<protein>
    <submittedName>
        <fullName evidence="4">WGS project CAEQ00000000 data, annotated contig 243</fullName>
    </submittedName>
</protein>
<reference evidence="5" key="1">
    <citation type="submission" date="2011-07" db="EMBL/GenBank/DDBJ databases">
        <title>Divergent evolution of antigenic variation in African trypanosomes.</title>
        <authorList>
            <person name="Jackson A.P."/>
            <person name="Berry A."/>
            <person name="Allison H.C."/>
            <person name="Burton P."/>
            <person name="Anderson J."/>
            <person name="Aslett M."/>
            <person name="Brown R."/>
            <person name="Corton N."/>
            <person name="Harris D."/>
            <person name="Hauser H."/>
            <person name="Gamble J."/>
            <person name="Gilderthorp R."/>
            <person name="McQuillan J."/>
            <person name="Quail M.A."/>
            <person name="Sanders M."/>
            <person name="Van Tonder A."/>
            <person name="Ginger M.L."/>
            <person name="Donelson J.E."/>
            <person name="Field M.C."/>
            <person name="Barry J.D."/>
            <person name="Berriman M."/>
            <person name="Hertz-Fowler C."/>
        </authorList>
    </citation>
    <scope>NUCLEOTIDE SEQUENCE [LARGE SCALE GENOMIC DNA]</scope>
    <source>
        <strain evidence="5">IL3000</strain>
    </source>
</reference>
<dbReference type="AlphaFoldDB" id="F9WE32"/>
<dbReference type="OMA" id="CDSAYRQ"/>
<dbReference type="SUPFAM" id="SSF57667">
    <property type="entry name" value="beta-beta-alpha zinc fingers"/>
    <property type="match status" value="1"/>
</dbReference>
<keyword evidence="1" id="KW-0479">Metal-binding</keyword>
<feature type="region of interest" description="Disordered" evidence="2">
    <location>
        <begin position="105"/>
        <end position="167"/>
    </location>
</feature>
<dbReference type="Proteomes" id="UP000000702">
    <property type="component" value="Unassembled WGS sequence"/>
</dbReference>
<organism evidence="4 5">
    <name type="scientific">Trypanosoma congolense (strain IL3000)</name>
    <dbReference type="NCBI Taxonomy" id="1068625"/>
    <lineage>
        <taxon>Eukaryota</taxon>
        <taxon>Discoba</taxon>
        <taxon>Euglenozoa</taxon>
        <taxon>Kinetoplastea</taxon>
        <taxon>Metakinetoplastina</taxon>
        <taxon>Trypanosomatida</taxon>
        <taxon>Trypanosomatidae</taxon>
        <taxon>Trypanosoma</taxon>
        <taxon>Nannomonas</taxon>
    </lineage>
</organism>